<dbReference type="EMBL" id="FOTS01000056">
    <property type="protein sequence ID" value="SFM22002.1"/>
    <property type="molecule type" value="Genomic_DNA"/>
</dbReference>
<dbReference type="RefSeq" id="WP_090942793.1">
    <property type="nucleotide sequence ID" value="NZ_FOTS01000056.1"/>
</dbReference>
<accession>A0A1I4P2J7</accession>
<evidence type="ECO:0000256" key="1">
    <source>
        <dbReference type="SAM" id="MobiDB-lite"/>
    </source>
</evidence>
<dbReference type="STRING" id="1123291.SAMN04490355_105638"/>
<proteinExistence type="predicted"/>
<dbReference type="Proteomes" id="UP000199520">
    <property type="component" value="Unassembled WGS sequence"/>
</dbReference>
<feature type="region of interest" description="Disordered" evidence="1">
    <location>
        <begin position="213"/>
        <end position="255"/>
    </location>
</feature>
<gene>
    <name evidence="2" type="ORF">SAMN04490355_105638</name>
</gene>
<dbReference type="OrthoDB" id="423960at2"/>
<feature type="compositionally biased region" description="Basic and acidic residues" evidence="1">
    <location>
        <begin position="220"/>
        <end position="240"/>
    </location>
</feature>
<sequence>MENNVTILAPQQQNGALLDMDSNGASDMAIRLAEMTTKLDLVQKFFKQVMVKDLDYGIIPGTDKPTLYKPGAEKLCELYGFAPIVKAKNDTRDFKTGYYLSEITMQIVHRKTGTIIAEGVGEASSYESKYRYHWVYESDVPKGLDKESIVSKIFKNKKTGAEYAKYRIENTDLIDQWNTILKMAKKRALVDAVLSATRSSSIFSQSEDELEAWLEGEGSDAPKEKLEKQRSAPKASDERSSFTPPTGNKLSDKQYGKIVGDAKRKNVDENGIKSIVQFVKGKSLSDLTTAEASSVIDFIAKTNEEELQDLLMSAALPGDMA</sequence>
<evidence type="ECO:0000313" key="3">
    <source>
        <dbReference type="Proteomes" id="UP000199520"/>
    </source>
</evidence>
<protein>
    <submittedName>
        <fullName evidence="2">Uncharacterized protein</fullName>
    </submittedName>
</protein>
<evidence type="ECO:0000313" key="2">
    <source>
        <dbReference type="EMBL" id="SFM22002.1"/>
    </source>
</evidence>
<reference evidence="3" key="1">
    <citation type="submission" date="2016-10" db="EMBL/GenBank/DDBJ databases">
        <authorList>
            <person name="Varghese N."/>
            <person name="Submissions S."/>
        </authorList>
    </citation>
    <scope>NUCLEOTIDE SEQUENCE [LARGE SCALE GENOMIC DNA]</scope>
    <source>
        <strain evidence="3">DSM 13327</strain>
    </source>
</reference>
<name>A0A1I4P2J7_9FIRM</name>
<dbReference type="AlphaFoldDB" id="A0A1I4P2J7"/>
<organism evidence="2 3">
    <name type="scientific">Pelosinus propionicus DSM 13327</name>
    <dbReference type="NCBI Taxonomy" id="1123291"/>
    <lineage>
        <taxon>Bacteria</taxon>
        <taxon>Bacillati</taxon>
        <taxon>Bacillota</taxon>
        <taxon>Negativicutes</taxon>
        <taxon>Selenomonadales</taxon>
        <taxon>Sporomusaceae</taxon>
        <taxon>Pelosinus</taxon>
    </lineage>
</organism>
<keyword evidence="3" id="KW-1185">Reference proteome</keyword>